<keyword evidence="3" id="KW-1185">Reference proteome</keyword>
<evidence type="ECO:0000256" key="1">
    <source>
        <dbReference type="SAM" id="MobiDB-lite"/>
    </source>
</evidence>
<accession>A0AAW1F6Y1</accession>
<dbReference type="AlphaFoldDB" id="A0AAW1F6Y1"/>
<feature type="compositionally biased region" description="Polar residues" evidence="1">
    <location>
        <begin position="10"/>
        <end position="43"/>
    </location>
</feature>
<feature type="compositionally biased region" description="Polar residues" evidence="1">
    <location>
        <begin position="57"/>
        <end position="71"/>
    </location>
</feature>
<dbReference type="EMBL" id="JBCEZU010000100">
    <property type="protein sequence ID" value="KAK9530691.1"/>
    <property type="molecule type" value="Genomic_DNA"/>
</dbReference>
<gene>
    <name evidence="2" type="ORF">VZT92_012179</name>
</gene>
<feature type="region of interest" description="Disordered" evidence="1">
    <location>
        <begin position="1"/>
        <end position="91"/>
    </location>
</feature>
<sequence>MLESTERATHPNSACLNSSPPLGKSLSVTLASLHPQTGQQLSPGTMEVSGAPGLVPSPQSEAVTTELQELSLQPGPVPARPLQERKNGCVL</sequence>
<name>A0AAW1F6Y1_ZOAVI</name>
<evidence type="ECO:0000313" key="2">
    <source>
        <dbReference type="EMBL" id="KAK9530691.1"/>
    </source>
</evidence>
<feature type="compositionally biased region" description="Basic and acidic residues" evidence="1">
    <location>
        <begin position="82"/>
        <end position="91"/>
    </location>
</feature>
<reference evidence="2 3" key="1">
    <citation type="journal article" date="2024" name="Genome Biol. Evol.">
        <title>Chromosome-level genome assembly of the viviparous eelpout Zoarces viviparus.</title>
        <authorList>
            <person name="Fuhrmann N."/>
            <person name="Brasseur M.V."/>
            <person name="Bakowski C.E."/>
            <person name="Podsiadlowski L."/>
            <person name="Prost S."/>
            <person name="Krehenwinkel H."/>
            <person name="Mayer C."/>
        </authorList>
    </citation>
    <scope>NUCLEOTIDE SEQUENCE [LARGE SCALE GENOMIC DNA]</scope>
    <source>
        <strain evidence="2">NO-MEL_2022_Ind0_liver</strain>
    </source>
</reference>
<organism evidence="2 3">
    <name type="scientific">Zoarces viviparus</name>
    <name type="common">Viviparous eelpout</name>
    <name type="synonym">Blennius viviparus</name>
    <dbReference type="NCBI Taxonomy" id="48416"/>
    <lineage>
        <taxon>Eukaryota</taxon>
        <taxon>Metazoa</taxon>
        <taxon>Chordata</taxon>
        <taxon>Craniata</taxon>
        <taxon>Vertebrata</taxon>
        <taxon>Euteleostomi</taxon>
        <taxon>Actinopterygii</taxon>
        <taxon>Neopterygii</taxon>
        <taxon>Teleostei</taxon>
        <taxon>Neoteleostei</taxon>
        <taxon>Acanthomorphata</taxon>
        <taxon>Eupercaria</taxon>
        <taxon>Perciformes</taxon>
        <taxon>Cottioidei</taxon>
        <taxon>Zoarcales</taxon>
        <taxon>Zoarcidae</taxon>
        <taxon>Zoarcinae</taxon>
        <taxon>Zoarces</taxon>
    </lineage>
</organism>
<comment type="caution">
    <text evidence="2">The sequence shown here is derived from an EMBL/GenBank/DDBJ whole genome shotgun (WGS) entry which is preliminary data.</text>
</comment>
<protein>
    <submittedName>
        <fullName evidence="2">Uncharacterized protein</fullName>
    </submittedName>
</protein>
<proteinExistence type="predicted"/>
<dbReference type="Proteomes" id="UP001488805">
    <property type="component" value="Unassembled WGS sequence"/>
</dbReference>
<evidence type="ECO:0000313" key="3">
    <source>
        <dbReference type="Proteomes" id="UP001488805"/>
    </source>
</evidence>